<dbReference type="Gene3D" id="3.90.1720.10">
    <property type="entry name" value="endopeptidase domain like (from Nostoc punctiforme)"/>
    <property type="match status" value="1"/>
</dbReference>
<proteinExistence type="predicted"/>
<evidence type="ECO:0008006" key="3">
    <source>
        <dbReference type="Google" id="ProtNLM"/>
    </source>
</evidence>
<comment type="caution">
    <text evidence="1">The sequence shown here is derived from an EMBL/GenBank/DDBJ whole genome shotgun (WGS) entry which is preliminary data.</text>
</comment>
<evidence type="ECO:0000313" key="2">
    <source>
        <dbReference type="Proteomes" id="UP001499988"/>
    </source>
</evidence>
<keyword evidence="2" id="KW-1185">Reference proteome</keyword>
<protein>
    <recommendedName>
        <fullName evidence="3">LRAT domain-containing protein</fullName>
    </recommendedName>
</protein>
<sequence>MPVPGAVVVCHVFGVVEHTGIWLGSNAIAELHGSGLVRAVSPKRFLHGRSGARIFVCCDRLHAPLIQQDAVQRAVASLFTYRDYHLRHNNCHRFIWHCLTGQEQKITSFSQFNLLLSQLFDTGLYWDPCELLEASGGPME</sequence>
<dbReference type="Proteomes" id="UP001499988">
    <property type="component" value="Unassembled WGS sequence"/>
</dbReference>
<reference evidence="2" key="1">
    <citation type="journal article" date="2019" name="Int. J. Syst. Evol. Microbiol.">
        <title>The Global Catalogue of Microorganisms (GCM) 10K type strain sequencing project: providing services to taxonomists for standard genome sequencing and annotation.</title>
        <authorList>
            <consortium name="The Broad Institute Genomics Platform"/>
            <consortium name="The Broad Institute Genome Sequencing Center for Infectious Disease"/>
            <person name="Wu L."/>
            <person name="Ma J."/>
        </authorList>
    </citation>
    <scope>NUCLEOTIDE SEQUENCE [LARGE SCALE GENOMIC DNA]</scope>
    <source>
        <strain evidence="2">JCM 18401</strain>
    </source>
</reference>
<gene>
    <name evidence="1" type="ORF">GCM10023333_27450</name>
</gene>
<dbReference type="EMBL" id="BAABJZ010000089">
    <property type="protein sequence ID" value="GAA4892711.1"/>
    <property type="molecule type" value="Genomic_DNA"/>
</dbReference>
<evidence type="ECO:0000313" key="1">
    <source>
        <dbReference type="EMBL" id="GAA4892711.1"/>
    </source>
</evidence>
<organism evidence="1 2">
    <name type="scientific">Ferrimonas pelagia</name>
    <dbReference type="NCBI Taxonomy" id="1177826"/>
    <lineage>
        <taxon>Bacteria</taxon>
        <taxon>Pseudomonadati</taxon>
        <taxon>Pseudomonadota</taxon>
        <taxon>Gammaproteobacteria</taxon>
        <taxon>Alteromonadales</taxon>
        <taxon>Ferrimonadaceae</taxon>
        <taxon>Ferrimonas</taxon>
    </lineage>
</organism>
<name>A0ABP9F352_9GAMM</name>
<accession>A0ABP9F352</accession>